<dbReference type="Gene3D" id="2.60.40.1930">
    <property type="match status" value="1"/>
</dbReference>
<dbReference type="EMBL" id="JBHLTS010000022">
    <property type="protein sequence ID" value="MFC0515868.1"/>
    <property type="molecule type" value="Genomic_DNA"/>
</dbReference>
<keyword evidence="1" id="KW-0732">Signal</keyword>
<dbReference type="Proteomes" id="UP001589828">
    <property type="component" value="Unassembled WGS sequence"/>
</dbReference>
<accession>A0ABV6L8U4</accession>
<evidence type="ECO:0000256" key="1">
    <source>
        <dbReference type="SAM" id="SignalP"/>
    </source>
</evidence>
<dbReference type="InterPro" id="IPR037066">
    <property type="entry name" value="Plug_dom_sf"/>
</dbReference>
<feature type="chain" id="PRO_5046358675" description="TonB-dependent receptor plug domain-containing protein" evidence="1">
    <location>
        <begin position="22"/>
        <end position="936"/>
    </location>
</feature>
<name>A0ABV6L8U4_9SPHI</name>
<evidence type="ECO:0008006" key="4">
    <source>
        <dbReference type="Google" id="ProtNLM"/>
    </source>
</evidence>
<feature type="signal peptide" evidence="1">
    <location>
        <begin position="1"/>
        <end position="21"/>
    </location>
</feature>
<sequence length="936" mass="104123">MKYLRYLILACFAFSFAQLHAQTDSSFLSKTASLLNKQLISNPTEKVYLHLDRPSYSLGDTIWFKAYTVSGVDHKPSDISGVLHVELISPIDSVLKRINLQLDAGVTWGDFTIASSYAPGTYRIRAYTNWMRNKPYPAFYDQKIRVGKLALLTEGANKNIINPDVQFFPEGGQLINGLRSKVAIKAVNKNGSGEDVSGTITDNEGNEVAAFNTQHLGMGIFALTPQTGKTYKAKIKDSQGHAFEVDLPKAQSDGFVLTVNNRLADSINIKVNSAPATFSAKQHSRYYLIGEANGQVYYTTFFNLDEPAYIMRINKHRFPSGICRFTLFSQNGEPLNERIAFISKNDTLKLNIDLPDQKFTTRQKIAVNVLATDNGNNPASGSFSVAVINESRVGVNEDEESTIINNLLLTSELKGNIEKPNYYFTNVTDQKRDDLDMLMLTQGYRSFEWKQLLSDKPLLTTYPAEQALQLEGSIKTPGGKPLPMGKVSLFASRENFYRDTISDINGNFKFTNVEVSDTAKIVVQARKQNNGKNVSIFVKQPDLAKVERRTNYTEPDAVLAGTFGKQPNDTNLAQAATPTDSLKIKEVIIKGKKKAKDDNLDNYGTYEQRLVDMKRVHNKVYLSLEEALREIEPVTKVGYFGSRVSNGNAINSVVLPENQGKVVVDGAWRDRNTLSVFYPQEIESVRLIFQPNSNKPIIVVTTRRYAGTDTTTLKQVNIRSTRLNKKPDMSQSSNLNGAGNADQVIMGDKLLKSCARLSDCLLGKIFGVSFDADGNPINDRSRKKMSVIINGNIIPGDALNSVNVNDVYSIEVLRGQSYTLIYGSGMSAGALVITTNHGVGNFVTSESPSGLISYPFKGYYKARVFYSPKYSTPKTNNETPDLRSTIYWNPNIIIDEKGKTSFDYFNADTKGTYRIVIEGIDGFGNLGRQVYRYKVE</sequence>
<evidence type="ECO:0000313" key="3">
    <source>
        <dbReference type="Proteomes" id="UP001589828"/>
    </source>
</evidence>
<keyword evidence="3" id="KW-1185">Reference proteome</keyword>
<organism evidence="2 3">
    <name type="scientific">Mucilaginibacter angelicae</name>
    <dbReference type="NCBI Taxonomy" id="869718"/>
    <lineage>
        <taxon>Bacteria</taxon>
        <taxon>Pseudomonadati</taxon>
        <taxon>Bacteroidota</taxon>
        <taxon>Sphingobacteriia</taxon>
        <taxon>Sphingobacteriales</taxon>
        <taxon>Sphingobacteriaceae</taxon>
        <taxon>Mucilaginibacter</taxon>
    </lineage>
</organism>
<evidence type="ECO:0000313" key="2">
    <source>
        <dbReference type="EMBL" id="MFC0515868.1"/>
    </source>
</evidence>
<gene>
    <name evidence="2" type="ORF">ACFFGT_16720</name>
</gene>
<dbReference type="Gene3D" id="2.170.130.10">
    <property type="entry name" value="TonB-dependent receptor, plug domain"/>
    <property type="match status" value="1"/>
</dbReference>
<protein>
    <recommendedName>
        <fullName evidence="4">TonB-dependent receptor plug domain-containing protein</fullName>
    </recommendedName>
</protein>
<proteinExistence type="predicted"/>
<dbReference type="SUPFAM" id="SSF56935">
    <property type="entry name" value="Porins"/>
    <property type="match status" value="1"/>
</dbReference>
<reference evidence="2 3" key="1">
    <citation type="submission" date="2024-09" db="EMBL/GenBank/DDBJ databases">
        <authorList>
            <person name="Sun Q."/>
            <person name="Mori K."/>
        </authorList>
    </citation>
    <scope>NUCLEOTIDE SEQUENCE [LARGE SCALE GENOMIC DNA]</scope>
    <source>
        <strain evidence="2 3">NCAIM B.02415</strain>
    </source>
</reference>
<comment type="caution">
    <text evidence="2">The sequence shown here is derived from an EMBL/GenBank/DDBJ whole genome shotgun (WGS) entry which is preliminary data.</text>
</comment>
<dbReference type="RefSeq" id="WP_377023663.1">
    <property type="nucleotide sequence ID" value="NZ_JBHLTS010000022.1"/>
</dbReference>